<sequence>MSHFSVAVISKTPEDVERLLAPYQENNMGDCPKEYLVFEDEEEQHRKDYETGHREMVKTPEGKLLNPWDEVFRKKGTFGIGPGTHEIPPNCQIIHIPHKEAYPTFEAFMDKYNGYSERDSEMGRYGYWYNPNTKWDYWSIGGRWSGLLKAKKGNYCNRPGFYDQAQIKDIDFSVDPEQYARAERFWEVVVEGLPLRDGEKKEDFSFFYKPSYYLELYEKKENYATENAKLQIWALVDPNGEWYEKGSMGWWGMHDGSAETFQSFNEEWDTLLSAISPEYFLTIVDCHI</sequence>
<evidence type="ECO:0000313" key="1">
    <source>
        <dbReference type="EMBL" id="NDO37773.1"/>
    </source>
</evidence>
<protein>
    <submittedName>
        <fullName evidence="1">Uncharacterized protein</fullName>
    </submittedName>
</protein>
<evidence type="ECO:0000313" key="2">
    <source>
        <dbReference type="Proteomes" id="UP000462501"/>
    </source>
</evidence>
<dbReference type="EMBL" id="VIQT01000002">
    <property type="protein sequence ID" value="NDO37773.1"/>
    <property type="molecule type" value="Genomic_DNA"/>
</dbReference>
<dbReference type="AlphaFoldDB" id="A0A845ST87"/>
<comment type="caution">
    <text evidence="1">The sequence shown here is derived from an EMBL/GenBank/DDBJ whole genome shotgun (WGS) entry which is preliminary data.</text>
</comment>
<accession>A0A845ST87</accession>
<organism evidence="1 2">
    <name type="scientific">Anaerotruncus colihominis</name>
    <dbReference type="NCBI Taxonomy" id="169435"/>
    <lineage>
        <taxon>Bacteria</taxon>
        <taxon>Bacillati</taxon>
        <taxon>Bacillota</taxon>
        <taxon>Clostridia</taxon>
        <taxon>Eubacteriales</taxon>
        <taxon>Oscillospiraceae</taxon>
        <taxon>Anaerotruncus</taxon>
    </lineage>
</organism>
<proteinExistence type="predicted"/>
<dbReference type="Proteomes" id="UP000462501">
    <property type="component" value="Unassembled WGS sequence"/>
</dbReference>
<dbReference type="RefSeq" id="WP_162220256.1">
    <property type="nucleotide sequence ID" value="NZ_VIQT01000002.1"/>
</dbReference>
<gene>
    <name evidence="1" type="ORF">FMM72_00670</name>
</gene>
<reference evidence="1 2" key="1">
    <citation type="submission" date="2019-06" db="EMBL/GenBank/DDBJ databases">
        <title>Draft genome sequences of 15 bacterial species constituting the stable defined intestinal microbiota of the GM15 gnotobiotic mouse model.</title>
        <authorList>
            <person name="Elie C."/>
            <person name="Mathieu A."/>
            <person name="Saliou A."/>
            <person name="Darnaud M."/>
            <person name="Leulier F."/>
            <person name="Tamellini A."/>
        </authorList>
    </citation>
    <scope>NUCLEOTIDE SEQUENCE [LARGE SCALE GENOMIC DNA]</scope>
    <source>
        <strain evidence="1 2">JM4-15</strain>
    </source>
</reference>
<name>A0A845ST87_9FIRM</name>